<dbReference type="PANTHER" id="PTHR43818:SF11">
    <property type="entry name" value="BCDNA.GH03377"/>
    <property type="match status" value="1"/>
</dbReference>
<feature type="domain" description="Gfo/Idh/MocA-like oxidoreductase N-terminal" evidence="2">
    <location>
        <begin position="7"/>
        <end position="121"/>
    </location>
</feature>
<keyword evidence="1" id="KW-0560">Oxidoreductase</keyword>
<dbReference type="AlphaFoldDB" id="A0A1T4WH55"/>
<proteinExistence type="predicted"/>
<name>A0A1T4WH55_9BACT</name>
<reference evidence="5" key="1">
    <citation type="submission" date="2017-02" db="EMBL/GenBank/DDBJ databases">
        <authorList>
            <person name="Varghese N."/>
            <person name="Submissions S."/>
        </authorList>
    </citation>
    <scope>NUCLEOTIDE SEQUENCE [LARGE SCALE GENOMIC DNA]</scope>
    <source>
        <strain evidence="5">ATCC 700200</strain>
    </source>
</reference>
<dbReference type="SUPFAM" id="SSF55347">
    <property type="entry name" value="Glyceraldehyde-3-phosphate dehydrogenase-like, C-terminal domain"/>
    <property type="match status" value="1"/>
</dbReference>
<accession>A0A1T4WH55</accession>
<dbReference type="GO" id="GO:0000166">
    <property type="term" value="F:nucleotide binding"/>
    <property type="evidence" value="ECO:0007669"/>
    <property type="project" value="InterPro"/>
</dbReference>
<dbReference type="Gene3D" id="3.40.50.720">
    <property type="entry name" value="NAD(P)-binding Rossmann-like Domain"/>
    <property type="match status" value="1"/>
</dbReference>
<dbReference type="InterPro" id="IPR050463">
    <property type="entry name" value="Gfo/Idh/MocA_oxidrdct_glycsds"/>
</dbReference>
<dbReference type="GO" id="GO:0016491">
    <property type="term" value="F:oxidoreductase activity"/>
    <property type="evidence" value="ECO:0007669"/>
    <property type="project" value="UniProtKB-KW"/>
</dbReference>
<dbReference type="Proteomes" id="UP000190774">
    <property type="component" value="Unassembled WGS sequence"/>
</dbReference>
<dbReference type="OrthoDB" id="9815825at2"/>
<evidence type="ECO:0000259" key="3">
    <source>
        <dbReference type="Pfam" id="PF22725"/>
    </source>
</evidence>
<sequence>MTPLHHLRAGIIGTGFIGPVHIEALKRLGVQVTAICASTSSARKTAEQWGIDEVYGDYDHEAMFASPNVDVVHITSPNNVHVEQSLAALDMGKHVICEKPLGMTSEETARVVAAVKKGGKKGPVFAVNYMCRFFPAVLQMRALVERGDLGQIIHVQGHFFQDWLLHQTDFNWRVLAKEGGKLRAVGDIGTHWIDAVSFILGAKAQSVFAHIETFHKTRLRPKGQVQTFAKVDPKKMEPYKVDTEDFGSVLLKFGNSKHGYANGVHANASISQVAAGWKCSLALGIYGTKGSVQWDLQQPNEIIVGRRDQPNQILQRATPGFDVDVANFTDYPGGHPEGFSDAHKMHYRAVYEHIASGKKIPALFATAEDGHHEVKLCEAILQSSKTQGWAKI</sequence>
<dbReference type="InterPro" id="IPR000683">
    <property type="entry name" value="Gfo/Idh/MocA-like_OxRdtase_N"/>
</dbReference>
<dbReference type="RefSeq" id="WP_078811707.1">
    <property type="nucleotide sequence ID" value="NZ_FUYE01000001.1"/>
</dbReference>
<evidence type="ECO:0000313" key="4">
    <source>
        <dbReference type="EMBL" id="SKA76288.1"/>
    </source>
</evidence>
<dbReference type="EMBL" id="FUYE01000001">
    <property type="protein sequence ID" value="SKA76288.1"/>
    <property type="molecule type" value="Genomic_DNA"/>
</dbReference>
<dbReference type="InterPro" id="IPR055170">
    <property type="entry name" value="GFO_IDH_MocA-like_dom"/>
</dbReference>
<feature type="domain" description="GFO/IDH/MocA-like oxidoreductase" evidence="3">
    <location>
        <begin position="138"/>
        <end position="292"/>
    </location>
</feature>
<dbReference type="InterPro" id="IPR036291">
    <property type="entry name" value="NAD(P)-bd_dom_sf"/>
</dbReference>
<evidence type="ECO:0000259" key="2">
    <source>
        <dbReference type="Pfam" id="PF01408"/>
    </source>
</evidence>
<keyword evidence="5" id="KW-1185">Reference proteome</keyword>
<dbReference type="STRING" id="48467.SAMN02745166_00142"/>
<organism evidence="4 5">
    <name type="scientific">Prosthecobacter debontii</name>
    <dbReference type="NCBI Taxonomy" id="48467"/>
    <lineage>
        <taxon>Bacteria</taxon>
        <taxon>Pseudomonadati</taxon>
        <taxon>Verrucomicrobiota</taxon>
        <taxon>Verrucomicrobiia</taxon>
        <taxon>Verrucomicrobiales</taxon>
        <taxon>Verrucomicrobiaceae</taxon>
        <taxon>Prosthecobacter</taxon>
    </lineage>
</organism>
<protein>
    <submittedName>
        <fullName evidence="4">Predicted dehydrogenase</fullName>
    </submittedName>
</protein>
<evidence type="ECO:0000313" key="5">
    <source>
        <dbReference type="Proteomes" id="UP000190774"/>
    </source>
</evidence>
<gene>
    <name evidence="4" type="ORF">SAMN02745166_00142</name>
</gene>
<dbReference type="Pfam" id="PF22725">
    <property type="entry name" value="GFO_IDH_MocA_C3"/>
    <property type="match status" value="1"/>
</dbReference>
<dbReference type="Gene3D" id="3.30.360.10">
    <property type="entry name" value="Dihydrodipicolinate Reductase, domain 2"/>
    <property type="match status" value="1"/>
</dbReference>
<dbReference type="Pfam" id="PF01408">
    <property type="entry name" value="GFO_IDH_MocA"/>
    <property type="match status" value="1"/>
</dbReference>
<dbReference type="PANTHER" id="PTHR43818">
    <property type="entry name" value="BCDNA.GH03377"/>
    <property type="match status" value="1"/>
</dbReference>
<dbReference type="SUPFAM" id="SSF51735">
    <property type="entry name" value="NAD(P)-binding Rossmann-fold domains"/>
    <property type="match status" value="1"/>
</dbReference>
<evidence type="ECO:0000256" key="1">
    <source>
        <dbReference type="ARBA" id="ARBA00023002"/>
    </source>
</evidence>